<feature type="compositionally biased region" description="Basic residues" evidence="1">
    <location>
        <begin position="1"/>
        <end position="13"/>
    </location>
</feature>
<protein>
    <submittedName>
        <fullName evidence="2">BZ3500_MvSof-1268-A1-R1_Chr1-3g02470 protein</fullName>
    </submittedName>
</protein>
<dbReference type="AlphaFoldDB" id="A0A2X0KEY8"/>
<sequence length="159" mass="17511">MKTRRNTSSHRLSRTGALQARSATGRRSVSPGAGVGRFRETSIAPTIFESGDEEDEVSDGENAQGGTFTTAVTKKDLQSRGLLCTDYMIAIAIDESRRRRVGTVVVFPPICLLLWEGVLLHCTCTKGPVSIIEVERTAPTPINIAPFRRERTYLSVRFI</sequence>
<reference evidence="3" key="1">
    <citation type="submission" date="2016-10" db="EMBL/GenBank/DDBJ databases">
        <authorList>
            <person name="Jeantristanb JTB J.-T."/>
            <person name="Ricardo R."/>
        </authorList>
    </citation>
    <scope>NUCLEOTIDE SEQUENCE [LARGE SCALE GENOMIC DNA]</scope>
</reference>
<name>A0A2X0KEY8_9BASI</name>
<dbReference type="Proteomes" id="UP000249723">
    <property type="component" value="Unassembled WGS sequence"/>
</dbReference>
<feature type="region of interest" description="Disordered" evidence="1">
    <location>
        <begin position="1"/>
        <end position="36"/>
    </location>
</feature>
<evidence type="ECO:0000313" key="3">
    <source>
        <dbReference type="Proteomes" id="UP000249723"/>
    </source>
</evidence>
<organism evidence="2 3">
    <name type="scientific">Microbotryum saponariae</name>
    <dbReference type="NCBI Taxonomy" id="289078"/>
    <lineage>
        <taxon>Eukaryota</taxon>
        <taxon>Fungi</taxon>
        <taxon>Dikarya</taxon>
        <taxon>Basidiomycota</taxon>
        <taxon>Pucciniomycotina</taxon>
        <taxon>Microbotryomycetes</taxon>
        <taxon>Microbotryales</taxon>
        <taxon>Microbotryaceae</taxon>
        <taxon>Microbotryum</taxon>
    </lineage>
</organism>
<keyword evidence="3" id="KW-1185">Reference proteome</keyword>
<evidence type="ECO:0000256" key="1">
    <source>
        <dbReference type="SAM" id="MobiDB-lite"/>
    </source>
</evidence>
<proteinExistence type="predicted"/>
<evidence type="ECO:0000313" key="2">
    <source>
        <dbReference type="EMBL" id="SCZ91007.1"/>
    </source>
</evidence>
<dbReference type="EMBL" id="FMWP01000014">
    <property type="protein sequence ID" value="SCZ91007.1"/>
    <property type="molecule type" value="Genomic_DNA"/>
</dbReference>
<accession>A0A2X0KEY8</accession>
<gene>
    <name evidence="2" type="ORF">BZ3500_MVSOF-1268-A1-R1_CHR1-3G02470</name>
</gene>